<evidence type="ECO:0000256" key="1">
    <source>
        <dbReference type="SAM" id="MobiDB-lite"/>
    </source>
</evidence>
<name>A0A3P8EW81_9BILA</name>
<feature type="region of interest" description="Disordered" evidence="1">
    <location>
        <begin position="202"/>
        <end position="230"/>
    </location>
</feature>
<feature type="region of interest" description="Disordered" evidence="1">
    <location>
        <begin position="8"/>
        <end position="138"/>
    </location>
</feature>
<protein>
    <submittedName>
        <fullName evidence="2">Uncharacterized protein</fullName>
    </submittedName>
</protein>
<gene>
    <name evidence="2" type="ORF">SBAD_LOCUS7017</name>
</gene>
<evidence type="ECO:0000313" key="2">
    <source>
        <dbReference type="EMBL" id="VDP11546.1"/>
    </source>
</evidence>
<sequence>MVLNCFFRTSSRQSGTNDESSTETSVREPLRYFGQKTVADRSANSPRTLPGRGGGGKMSLMEMRSRSLLQNKDDNGQPLNYASGVNSVYIPEPDYDSEETNSTGKETKESENSISPGGEPNRRIGHACPQDEVYHRGDRDGARMYSARNMSTNYSLPYATSCPQLKGFSRQARFPYASTLSSQTQDTPEYSSDLYRNSGSHSKQLFYISQPKNVKSPDSRNAATATMSRL</sequence>
<dbReference type="EMBL" id="UZAM01010248">
    <property type="protein sequence ID" value="VDP11546.1"/>
    <property type="molecule type" value="Genomic_DNA"/>
</dbReference>
<keyword evidence="3" id="KW-1185">Reference proteome</keyword>
<dbReference type="Proteomes" id="UP000270296">
    <property type="component" value="Unassembled WGS sequence"/>
</dbReference>
<reference evidence="2 3" key="1">
    <citation type="submission" date="2018-11" db="EMBL/GenBank/DDBJ databases">
        <authorList>
            <consortium name="Pathogen Informatics"/>
        </authorList>
    </citation>
    <scope>NUCLEOTIDE SEQUENCE [LARGE SCALE GENOMIC DNA]</scope>
</reference>
<evidence type="ECO:0000313" key="3">
    <source>
        <dbReference type="Proteomes" id="UP000270296"/>
    </source>
</evidence>
<feature type="compositionally biased region" description="Polar residues" evidence="1">
    <location>
        <begin position="77"/>
        <end position="86"/>
    </location>
</feature>
<accession>A0A3P8EW81</accession>
<feature type="compositionally biased region" description="Polar residues" evidence="1">
    <location>
        <begin position="219"/>
        <end position="230"/>
    </location>
</feature>
<feature type="compositionally biased region" description="Polar residues" evidence="1">
    <location>
        <begin position="8"/>
        <end position="24"/>
    </location>
</feature>
<proteinExistence type="predicted"/>
<dbReference type="AlphaFoldDB" id="A0A3P8EW81"/>
<organism evidence="2 3">
    <name type="scientific">Soboliphyme baturini</name>
    <dbReference type="NCBI Taxonomy" id="241478"/>
    <lineage>
        <taxon>Eukaryota</taxon>
        <taxon>Metazoa</taxon>
        <taxon>Ecdysozoa</taxon>
        <taxon>Nematoda</taxon>
        <taxon>Enoplea</taxon>
        <taxon>Dorylaimia</taxon>
        <taxon>Dioctophymatida</taxon>
        <taxon>Dioctophymatoidea</taxon>
        <taxon>Soboliphymatidae</taxon>
        <taxon>Soboliphyme</taxon>
    </lineage>
</organism>